<evidence type="ECO:0000259" key="6">
    <source>
        <dbReference type="PROSITE" id="PS51099"/>
    </source>
</evidence>
<feature type="domain" description="PTS EIIB type-2" evidence="6">
    <location>
        <begin position="417"/>
        <end position="506"/>
    </location>
</feature>
<dbReference type="InterPro" id="IPR036634">
    <property type="entry name" value="PRD_sf"/>
</dbReference>
<dbReference type="GeneID" id="92276150"/>
<keyword evidence="1" id="KW-0677">Repeat</keyword>
<dbReference type="AlphaFoldDB" id="A0A2A5Q4J7"/>
<dbReference type="Gene3D" id="1.10.10.10">
    <property type="entry name" value="Winged helix-like DNA-binding domain superfamily/Winged helix DNA-binding domain"/>
    <property type="match status" value="1"/>
</dbReference>
<proteinExistence type="predicted"/>
<reference evidence="8" key="2">
    <citation type="submission" date="2020-05" db="EMBL/GenBank/DDBJ databases">
        <authorList>
            <person name="Delgado-Blas J."/>
        </authorList>
    </citation>
    <scope>NUCLEOTIDE SEQUENCE</scope>
    <source>
        <strain evidence="8">BB1453</strain>
    </source>
</reference>
<evidence type="ECO:0000313" key="8">
    <source>
        <dbReference type="EMBL" id="CAB5707414.1"/>
    </source>
</evidence>
<keyword evidence="3" id="KW-0010">Activator</keyword>
<dbReference type="Pfam" id="PF08279">
    <property type="entry name" value="HTH_11"/>
    <property type="match status" value="1"/>
</dbReference>
<dbReference type="PANTHER" id="PTHR30185">
    <property type="entry name" value="CRYPTIC BETA-GLUCOSIDE BGL OPERON ANTITERMINATOR"/>
    <property type="match status" value="1"/>
</dbReference>
<evidence type="ECO:0000256" key="2">
    <source>
        <dbReference type="ARBA" id="ARBA00023015"/>
    </source>
</evidence>
<dbReference type="InterPro" id="IPR002178">
    <property type="entry name" value="PTS_EIIA_type-2_dom"/>
</dbReference>
<dbReference type="Pfam" id="PF00874">
    <property type="entry name" value="PRD"/>
    <property type="match status" value="1"/>
</dbReference>
<reference evidence="9 10" key="1">
    <citation type="submission" date="2017-07" db="EMBL/GenBank/DDBJ databases">
        <title>blaIMP-27 on transferable plasmids in Proteus mirabilis and Providencia rettgeri.</title>
        <authorList>
            <person name="Potter R."/>
        </authorList>
    </citation>
    <scope>NUCLEOTIDE SEQUENCE [LARGE SCALE GENOMIC DNA]</scope>
    <source>
        <strain evidence="9 10">PR1</strain>
    </source>
</reference>
<dbReference type="Proteomes" id="UP000834611">
    <property type="component" value="Unassembled WGS sequence"/>
</dbReference>
<evidence type="ECO:0000313" key="9">
    <source>
        <dbReference type="EMBL" id="OZS74884.1"/>
    </source>
</evidence>
<dbReference type="PANTHER" id="PTHR30185:SF13">
    <property type="entry name" value="LICABCH OPERON REGULATOR-RELATED"/>
    <property type="match status" value="1"/>
</dbReference>
<protein>
    <submittedName>
        <fullName evidence="8">Probable licABCH operon regulator</fullName>
    </submittedName>
    <submittedName>
        <fullName evidence="9">Transcription antiterminator BglG</fullName>
    </submittedName>
</protein>
<dbReference type="SUPFAM" id="SSF63520">
    <property type="entry name" value="PTS-regulatory domain, PRD"/>
    <property type="match status" value="1"/>
</dbReference>
<feature type="domain" description="PTS EIIA type-2" evidence="5">
    <location>
        <begin position="510"/>
        <end position="651"/>
    </location>
</feature>
<dbReference type="PROSITE" id="PS51099">
    <property type="entry name" value="PTS_EIIB_TYPE_2"/>
    <property type="match status" value="1"/>
</dbReference>
<dbReference type="PROSITE" id="PS51094">
    <property type="entry name" value="PTS_EIIA_TYPE_2"/>
    <property type="match status" value="1"/>
</dbReference>
<dbReference type="Pfam" id="PF00359">
    <property type="entry name" value="PTS_EIIA_2"/>
    <property type="match status" value="1"/>
</dbReference>
<dbReference type="RefSeq" id="WP_004258168.1">
    <property type="nucleotide sequence ID" value="NZ_ABDWLN020000002.1"/>
</dbReference>
<dbReference type="CDD" id="cd05568">
    <property type="entry name" value="PTS_IIB_bgl_like"/>
    <property type="match status" value="1"/>
</dbReference>
<dbReference type="EMBL" id="CAHPSF010000009">
    <property type="protein sequence ID" value="CAB5707414.1"/>
    <property type="molecule type" value="Genomic_DNA"/>
</dbReference>
<evidence type="ECO:0000256" key="1">
    <source>
        <dbReference type="ARBA" id="ARBA00022737"/>
    </source>
</evidence>
<organism evidence="9 10">
    <name type="scientific">Providencia rettgeri</name>
    <dbReference type="NCBI Taxonomy" id="587"/>
    <lineage>
        <taxon>Bacteria</taxon>
        <taxon>Pseudomonadati</taxon>
        <taxon>Pseudomonadota</taxon>
        <taxon>Gammaproteobacteria</taxon>
        <taxon>Enterobacterales</taxon>
        <taxon>Morganellaceae</taxon>
        <taxon>Providencia</taxon>
    </lineage>
</organism>
<gene>
    <name evidence="8" type="primary">licR</name>
    <name evidence="9" type="ORF">CHI95_09890</name>
    <name evidence="8" type="ORF">GHA_03231</name>
</gene>
<dbReference type="STRING" id="587.RB151_037130"/>
<dbReference type="Gene3D" id="1.10.1790.10">
    <property type="entry name" value="PRD domain"/>
    <property type="match status" value="1"/>
</dbReference>
<keyword evidence="4" id="KW-0804">Transcription</keyword>
<dbReference type="Gene3D" id="3.40.930.10">
    <property type="entry name" value="Mannitol-specific EII, Chain A"/>
    <property type="match status" value="1"/>
</dbReference>
<dbReference type="CDD" id="cd00211">
    <property type="entry name" value="PTS_IIA_fru"/>
    <property type="match status" value="1"/>
</dbReference>
<dbReference type="InterPro" id="IPR007737">
    <property type="entry name" value="Mga_HTH"/>
</dbReference>
<evidence type="ECO:0000259" key="7">
    <source>
        <dbReference type="PROSITE" id="PS51372"/>
    </source>
</evidence>
<sequence>MLFRFDFKGVSVALFTQQRHNQIFAQILNEVVPQDELAKNFSVSTRTIRSDINEINELIQPYSAHIVYERGRGYRLKIEDEALFATFTQQSDEDNQIPRTSKERIDALLLKLLMLSLPVKLDDIAEEWFISRGTLQQDMGAVREQLHKYQIALESIPHQGIRLNGSEWAVRACMTETLWRRYSAQITPDLTTFRPDCLDNLDLTYIDKVLHNSMNRFDIRISNEGHLYLVFNCAVTILRITRGHELTTSVKNDDSEEVIRKACDEISKGLIYFLGNDLSGAELSYLHDQIVAQRISNQDSSTQKSGTHNELCEYILNYINELYNYDLRSDEKLKKDLNTHLASLITRLQYHISTPNPLLSDIKQYYPFAYDVTLSALTSASKQLLPHPISEDELGYLAVHIGVSLERNYGAGSIRQTEVLVVTDAGNSTFRVVESKIMREFPQLKFSRGLTLQEYESLDEVSEDFVITTVRISEKNKPVIKIAPFPTPYQLEQVGRLAMVDQTRPYIIERFFDERFFMVINEKISQEELFQMVCNKLQQEGYVTPDFYPSLQERESIVSTLLGEGIALPHSLGLLANKTVVATVVAPKGIEWNKETKENAYVIFLLAISKTDYEEAMAIYDLFVTFVKEKTTRRLVSVKNFNEFQVIAKDSLARIL</sequence>
<dbReference type="InterPro" id="IPR016152">
    <property type="entry name" value="PTrfase/Anion_transptr"/>
</dbReference>
<dbReference type="InterPro" id="IPR036388">
    <property type="entry name" value="WH-like_DNA-bd_sf"/>
</dbReference>
<keyword evidence="2" id="KW-0805">Transcription regulation</keyword>
<dbReference type="EMBL" id="NOWC01000009">
    <property type="protein sequence ID" value="OZS74884.1"/>
    <property type="molecule type" value="Genomic_DNA"/>
</dbReference>
<dbReference type="InterPro" id="IPR011608">
    <property type="entry name" value="PRD"/>
</dbReference>
<dbReference type="InterPro" id="IPR050661">
    <property type="entry name" value="BglG_antiterminators"/>
</dbReference>
<dbReference type="PROSITE" id="PS51372">
    <property type="entry name" value="PRD_2"/>
    <property type="match status" value="1"/>
</dbReference>
<dbReference type="GO" id="GO:0006355">
    <property type="term" value="P:regulation of DNA-templated transcription"/>
    <property type="evidence" value="ECO:0007669"/>
    <property type="project" value="InterPro"/>
</dbReference>
<evidence type="ECO:0000256" key="4">
    <source>
        <dbReference type="ARBA" id="ARBA00023163"/>
    </source>
</evidence>
<dbReference type="Proteomes" id="UP000216001">
    <property type="component" value="Unassembled WGS sequence"/>
</dbReference>
<accession>A0A2A5Q4J7</accession>
<evidence type="ECO:0000313" key="10">
    <source>
        <dbReference type="Proteomes" id="UP000216001"/>
    </source>
</evidence>
<evidence type="ECO:0000259" key="5">
    <source>
        <dbReference type="PROSITE" id="PS51094"/>
    </source>
</evidence>
<dbReference type="InterPro" id="IPR013011">
    <property type="entry name" value="PTS_EIIB_2"/>
</dbReference>
<feature type="domain" description="PRD" evidence="7">
    <location>
        <begin position="303"/>
        <end position="411"/>
    </location>
</feature>
<dbReference type="GO" id="GO:0009401">
    <property type="term" value="P:phosphoenolpyruvate-dependent sugar phosphotransferase system"/>
    <property type="evidence" value="ECO:0007669"/>
    <property type="project" value="InterPro"/>
</dbReference>
<comment type="caution">
    <text evidence="9">The sequence shown here is derived from an EMBL/GenBank/DDBJ whole genome shotgun (WGS) entry which is preliminary data.</text>
</comment>
<dbReference type="InterPro" id="IPR013196">
    <property type="entry name" value="HTH_11"/>
</dbReference>
<dbReference type="Pfam" id="PF05043">
    <property type="entry name" value="Mga"/>
    <property type="match status" value="1"/>
</dbReference>
<evidence type="ECO:0000256" key="3">
    <source>
        <dbReference type="ARBA" id="ARBA00023159"/>
    </source>
</evidence>
<dbReference type="SUPFAM" id="SSF55804">
    <property type="entry name" value="Phoshotransferase/anion transport protein"/>
    <property type="match status" value="1"/>
</dbReference>
<name>A0A2A5Q4J7_PRORE</name>
<dbReference type="GO" id="GO:0008982">
    <property type="term" value="F:protein-N(PI)-phosphohistidine-sugar phosphotransferase activity"/>
    <property type="evidence" value="ECO:0007669"/>
    <property type="project" value="InterPro"/>
</dbReference>